<comment type="caution">
    <text evidence="7">The sequence shown here is derived from an EMBL/GenBank/DDBJ whole genome shotgun (WGS) entry which is preliminary data.</text>
</comment>
<feature type="region of interest" description="Disordered" evidence="5">
    <location>
        <begin position="217"/>
        <end position="239"/>
    </location>
</feature>
<dbReference type="PANTHER" id="PTHR12683">
    <property type="entry name" value="CDK-ACTIVATING KINASE ASSEMBLY FACTOR MAT1"/>
    <property type="match status" value="1"/>
</dbReference>
<dbReference type="GO" id="GO:0006357">
    <property type="term" value="P:regulation of transcription by RNA polymerase II"/>
    <property type="evidence" value="ECO:0007669"/>
    <property type="project" value="TreeGrafter"/>
</dbReference>
<dbReference type="InterPro" id="IPR013083">
    <property type="entry name" value="Znf_RING/FYVE/PHD"/>
</dbReference>
<dbReference type="InterPro" id="IPR001841">
    <property type="entry name" value="Znf_RING"/>
</dbReference>
<feature type="domain" description="RING-type" evidence="6">
    <location>
        <begin position="4"/>
        <end position="46"/>
    </location>
</feature>
<dbReference type="PROSITE" id="PS00518">
    <property type="entry name" value="ZF_RING_1"/>
    <property type="match status" value="1"/>
</dbReference>
<name>A0A813KYZ0_POLGL</name>
<evidence type="ECO:0000256" key="2">
    <source>
        <dbReference type="ARBA" id="ARBA00022771"/>
    </source>
</evidence>
<evidence type="ECO:0000313" key="8">
    <source>
        <dbReference type="Proteomes" id="UP000626109"/>
    </source>
</evidence>
<evidence type="ECO:0000259" key="6">
    <source>
        <dbReference type="PROSITE" id="PS50089"/>
    </source>
</evidence>
<gene>
    <name evidence="7" type="ORF">PGLA2088_LOCUS37119</name>
</gene>
<evidence type="ECO:0000256" key="1">
    <source>
        <dbReference type="ARBA" id="ARBA00022723"/>
    </source>
</evidence>
<evidence type="ECO:0000256" key="5">
    <source>
        <dbReference type="SAM" id="MobiDB-lite"/>
    </source>
</evidence>
<dbReference type="GO" id="GO:0005675">
    <property type="term" value="C:transcription factor TFIIH holo complex"/>
    <property type="evidence" value="ECO:0007669"/>
    <property type="project" value="TreeGrafter"/>
</dbReference>
<organism evidence="7 8">
    <name type="scientific">Polarella glacialis</name>
    <name type="common">Dinoflagellate</name>
    <dbReference type="NCBI Taxonomy" id="89957"/>
    <lineage>
        <taxon>Eukaryota</taxon>
        <taxon>Sar</taxon>
        <taxon>Alveolata</taxon>
        <taxon>Dinophyceae</taxon>
        <taxon>Suessiales</taxon>
        <taxon>Suessiaceae</taxon>
        <taxon>Polarella</taxon>
    </lineage>
</organism>
<keyword evidence="3" id="KW-0862">Zinc</keyword>
<evidence type="ECO:0000256" key="3">
    <source>
        <dbReference type="ARBA" id="ARBA00022833"/>
    </source>
</evidence>
<reference evidence="7" key="1">
    <citation type="submission" date="2021-02" db="EMBL/GenBank/DDBJ databases">
        <authorList>
            <person name="Dougan E. K."/>
            <person name="Rhodes N."/>
            <person name="Thang M."/>
            <person name="Chan C."/>
        </authorList>
    </citation>
    <scope>NUCLEOTIDE SEQUENCE</scope>
</reference>
<dbReference type="Proteomes" id="UP000626109">
    <property type="component" value="Unassembled WGS sequence"/>
</dbReference>
<dbReference type="Pfam" id="PF06391">
    <property type="entry name" value="MAT1"/>
    <property type="match status" value="1"/>
</dbReference>
<dbReference type="EMBL" id="CAJNNW010032365">
    <property type="protein sequence ID" value="CAE8712630.1"/>
    <property type="molecule type" value="Genomic_DNA"/>
</dbReference>
<dbReference type="InterPro" id="IPR017907">
    <property type="entry name" value="Znf_RING_CS"/>
</dbReference>
<dbReference type="SUPFAM" id="SSF57850">
    <property type="entry name" value="RING/U-box"/>
    <property type="match status" value="1"/>
</dbReference>
<evidence type="ECO:0000313" key="7">
    <source>
        <dbReference type="EMBL" id="CAE8712630.1"/>
    </source>
</evidence>
<proteinExistence type="predicted"/>
<keyword evidence="2 4" id="KW-0863">Zinc-finger</keyword>
<dbReference type="GO" id="GO:0008270">
    <property type="term" value="F:zinc ion binding"/>
    <property type="evidence" value="ECO:0007669"/>
    <property type="project" value="UniProtKB-KW"/>
</dbReference>
<protein>
    <recommendedName>
        <fullName evidence="6">RING-type domain-containing protein</fullName>
    </recommendedName>
</protein>
<dbReference type="GO" id="GO:0006281">
    <property type="term" value="P:DNA repair"/>
    <property type="evidence" value="ECO:0007669"/>
    <property type="project" value="TreeGrafter"/>
</dbReference>
<keyword evidence="1" id="KW-0479">Metal-binding</keyword>
<evidence type="ECO:0000256" key="4">
    <source>
        <dbReference type="PROSITE-ProRule" id="PRU00175"/>
    </source>
</evidence>
<dbReference type="PROSITE" id="PS50089">
    <property type="entry name" value="ZF_RING_2"/>
    <property type="match status" value="1"/>
</dbReference>
<accession>A0A813KYZ0</accession>
<dbReference type="InterPro" id="IPR015877">
    <property type="entry name" value="MAT1_centre"/>
</dbReference>
<dbReference type="AlphaFoldDB" id="A0A813KYZ0"/>
<dbReference type="PANTHER" id="PTHR12683:SF13">
    <property type="entry name" value="CDK-ACTIVATING KINASE ASSEMBLY FACTOR MAT1"/>
    <property type="match status" value="1"/>
</dbReference>
<dbReference type="Gene3D" id="3.30.40.10">
    <property type="entry name" value="Zinc/RING finger domain, C3HC4 (zinc finger)"/>
    <property type="match status" value="1"/>
</dbReference>
<sequence length="262" mass="29867">MGECSRCHVDYYHNPEVRVFFSAVCDHRVCERCISRLFRDKTCPGCGKTVRAEDFSEHPRESREVESEVKVRRQVCDIYCKSEQDFVSAEEWDEYLVMREDIIYVLATPSSQDEVQETWRRIDQYREQNAEQILRAQHLRPRKKLQKLASIMKQEGTFASLVNADWNDRSNLESPVHPFQGQYRRLEEDLPASPQAGGLRSTEAAVNVSPLYAPQALLGGHGPSGKARQMSGGGQPPDTCLKKARHFFLLDLASVPRPVPSA</sequence>